<dbReference type="Gene3D" id="1.10.8.60">
    <property type="match status" value="1"/>
</dbReference>
<accession>A0A6G0Y424</accession>
<dbReference type="Gene3D" id="3.40.50.300">
    <property type="entry name" value="P-loop containing nucleotide triphosphate hydrolases"/>
    <property type="match status" value="1"/>
</dbReference>
<dbReference type="CDD" id="cd00009">
    <property type="entry name" value="AAA"/>
    <property type="match status" value="1"/>
</dbReference>
<dbReference type="SUPFAM" id="SSF52540">
    <property type="entry name" value="P-loop containing nucleoside triphosphate hydrolases"/>
    <property type="match status" value="1"/>
</dbReference>
<evidence type="ECO:0000256" key="3">
    <source>
        <dbReference type="ARBA" id="ARBA00019081"/>
    </source>
</evidence>
<dbReference type="InterPro" id="IPR003959">
    <property type="entry name" value="ATPase_AAA_core"/>
</dbReference>
<evidence type="ECO:0000256" key="10">
    <source>
        <dbReference type="ARBA" id="ARBA00023242"/>
    </source>
</evidence>
<sequence>MVNTSPEMNTTPCTRLRLKNELSSSRRSLRHKSTDEILNECDSHTNSSKKKTPQSIKKVKNENDEDNRGVINSKLGEIKLKIKRIDESNYVSTPSPNTLKMTNRKLQDNKLHKVPCLPITPKKNSRKSLRWSERYDDDVKNLVEAMIDGDITDSEDELKEEELNMPKEPNILNYYTICHESINKTMAHNTCNSSTMWLTFYVRMRNEKFCVVVRQSQRISSSLSRKSNGMSNILSTKRLRKSVDRFGDVIDLNEIGIPDSPERKRMGQPVDEHINTPKRSKKGRKISIIEKDENADFNIDILKTPKNKKSRKPQHWSERNENDLLNLFEEPMTDDDVTDTEDELLNMPKNSSRRVSSSSSKKLNGITNTPPSASIKRLRKPVDRFGDIIDLNEITPDSSEKRPTRQSVDAYLNTPKSNKKGRKISIIDEDKNADIDIDTWRTPKNKHLRQSVTPRSGSKARRSILQDIPENKEIEISTPKTPRKTPKTHVKHLTASVSKRLDSGARIPSSPLEKARANLHLHAAPKHLPCREFEYKSIHSFLVRKINDELTGSMYISGVPGTGKTATVKRVIDSLNADLLMKHSFKFVEINGLRLANPHQAFSVIWKELMGETVSSSRAQTLLNDYFSNKKVKELSTILLVDEVDHICNRKQDVVYNILDWPSQTGSKVVVITIANTMDLPERVLRGCVTSRMGLTRLVFKPYTFQQLQEIIMNRLIGNSTFDPDAVQLVARKVAAISGDARRALDICRRAIDLIKSEDDSQLITINHITQVLSSILSGVRVTAIRCCCLIEQYFLRALSDLTSSTGIEHSTIDSVYTQLKSICLLEGEELPNEQQVLIIAYRLRDSGLIFLEKKRWDLFRKVSLNVSPEDISYALDKYN</sequence>
<evidence type="ECO:0000256" key="9">
    <source>
        <dbReference type="ARBA" id="ARBA00023125"/>
    </source>
</evidence>
<keyword evidence="7 11" id="KW-0067">ATP-binding</keyword>
<name>A0A6G0Y424_APHCR</name>
<dbReference type="GO" id="GO:0016887">
    <property type="term" value="F:ATP hydrolysis activity"/>
    <property type="evidence" value="ECO:0007669"/>
    <property type="project" value="InterPro"/>
</dbReference>
<feature type="domain" description="Cdc6 C-terminal" evidence="14">
    <location>
        <begin position="796"/>
        <end position="876"/>
    </location>
</feature>
<gene>
    <name evidence="15" type="ORF">FWK35_00019445</name>
</gene>
<dbReference type="SMART" id="SM00382">
    <property type="entry name" value="AAA"/>
    <property type="match status" value="1"/>
</dbReference>
<keyword evidence="16" id="KW-1185">Reference proteome</keyword>
<evidence type="ECO:0000256" key="1">
    <source>
        <dbReference type="ARBA" id="ARBA00004123"/>
    </source>
</evidence>
<dbReference type="Pfam" id="PF09079">
    <property type="entry name" value="WHD_Cdc6"/>
    <property type="match status" value="1"/>
</dbReference>
<dbReference type="FunFam" id="3.40.50.300:FF:000199">
    <property type="entry name" value="Origin recognition complex subunit 1"/>
    <property type="match status" value="1"/>
</dbReference>
<dbReference type="InterPro" id="IPR003593">
    <property type="entry name" value="AAA+_ATPase"/>
</dbReference>
<keyword evidence="4 11" id="KW-0235">DNA replication</keyword>
<dbReference type="SMART" id="SM01074">
    <property type="entry name" value="Cdc6_C"/>
    <property type="match status" value="1"/>
</dbReference>
<evidence type="ECO:0000256" key="6">
    <source>
        <dbReference type="ARBA" id="ARBA00022741"/>
    </source>
</evidence>
<evidence type="ECO:0000259" key="14">
    <source>
        <dbReference type="SMART" id="SM01074"/>
    </source>
</evidence>
<dbReference type="AlphaFoldDB" id="A0A6G0Y424"/>
<protein>
    <recommendedName>
        <fullName evidence="3 11">Origin recognition complex subunit 1</fullName>
    </recommendedName>
</protein>
<evidence type="ECO:0000256" key="4">
    <source>
        <dbReference type="ARBA" id="ARBA00022705"/>
    </source>
</evidence>
<dbReference type="GO" id="GO:0006270">
    <property type="term" value="P:DNA replication initiation"/>
    <property type="evidence" value="ECO:0007669"/>
    <property type="project" value="TreeGrafter"/>
</dbReference>
<feature type="region of interest" description="Disordered" evidence="12">
    <location>
        <begin position="394"/>
        <end position="420"/>
    </location>
</feature>
<dbReference type="Pfam" id="PF22606">
    <property type="entry name" value="Cdc6-ORC-like_ATPase_lid"/>
    <property type="match status" value="1"/>
</dbReference>
<comment type="function">
    <text evidence="11">Component of the origin recognition complex (ORC) that binds origins of replication. DNA-binding is ATP-dependent, however specific DNA sequences that define origins of replication have not been identified so far. ORC is required to assemble the pre-replication complex necessary to initiate DNA replication.</text>
</comment>
<proteinExistence type="inferred from homology"/>
<feature type="region of interest" description="Disordered" evidence="12">
    <location>
        <begin position="304"/>
        <end position="376"/>
    </location>
</feature>
<dbReference type="GO" id="GO:0003688">
    <property type="term" value="F:DNA replication origin binding"/>
    <property type="evidence" value="ECO:0007669"/>
    <property type="project" value="TreeGrafter"/>
</dbReference>
<comment type="subcellular location">
    <subcellularLocation>
        <location evidence="1 11">Nucleus</location>
    </subcellularLocation>
</comment>
<reference evidence="15 16" key="1">
    <citation type="submission" date="2019-08" db="EMBL/GenBank/DDBJ databases">
        <title>Whole genome of Aphis craccivora.</title>
        <authorList>
            <person name="Voronova N.V."/>
            <person name="Shulinski R.S."/>
            <person name="Bandarenka Y.V."/>
            <person name="Zhorov D.G."/>
            <person name="Warner D."/>
        </authorList>
    </citation>
    <scope>NUCLEOTIDE SEQUENCE [LARGE SCALE GENOMIC DNA]</scope>
    <source>
        <strain evidence="15">180601</strain>
        <tissue evidence="15">Whole Body</tissue>
    </source>
</reference>
<evidence type="ECO:0000256" key="7">
    <source>
        <dbReference type="ARBA" id="ARBA00022840"/>
    </source>
</evidence>
<feature type="region of interest" description="Disordered" evidence="12">
    <location>
        <begin position="41"/>
        <end position="69"/>
    </location>
</feature>
<dbReference type="Pfam" id="PF00004">
    <property type="entry name" value="AAA"/>
    <property type="match status" value="1"/>
</dbReference>
<feature type="compositionally biased region" description="Polar residues" evidence="12">
    <location>
        <begin position="361"/>
        <end position="372"/>
    </location>
</feature>
<dbReference type="PANTHER" id="PTHR10763">
    <property type="entry name" value="CELL DIVISION CONTROL PROTEIN 6-RELATED"/>
    <property type="match status" value="1"/>
</dbReference>
<feature type="compositionally biased region" description="Acidic residues" evidence="12">
    <location>
        <begin position="331"/>
        <end position="344"/>
    </location>
</feature>
<dbReference type="GO" id="GO:0005524">
    <property type="term" value="F:ATP binding"/>
    <property type="evidence" value="ECO:0007669"/>
    <property type="project" value="UniProtKB-KW"/>
</dbReference>
<dbReference type="EMBL" id="VUJU01006371">
    <property type="protein sequence ID" value="KAF0748709.1"/>
    <property type="molecule type" value="Genomic_DNA"/>
</dbReference>
<dbReference type="InterPro" id="IPR054425">
    <property type="entry name" value="Cdc6_ORC1-like_ATPase_lid"/>
</dbReference>
<feature type="non-terminal residue" evidence="15">
    <location>
        <position position="880"/>
    </location>
</feature>
<keyword evidence="6 11" id="KW-0547">Nucleotide-binding</keyword>
<feature type="domain" description="AAA+ ATPase" evidence="13">
    <location>
        <begin position="550"/>
        <end position="699"/>
    </location>
</feature>
<evidence type="ECO:0000259" key="13">
    <source>
        <dbReference type="SMART" id="SM00382"/>
    </source>
</evidence>
<evidence type="ECO:0000313" key="15">
    <source>
        <dbReference type="EMBL" id="KAF0748709.1"/>
    </source>
</evidence>
<keyword evidence="9 11" id="KW-0238">DNA-binding</keyword>
<evidence type="ECO:0000256" key="11">
    <source>
        <dbReference type="RuleBase" id="RU365058"/>
    </source>
</evidence>
<keyword evidence="5" id="KW-0479">Metal-binding</keyword>
<dbReference type="GO" id="GO:0046872">
    <property type="term" value="F:metal ion binding"/>
    <property type="evidence" value="ECO:0007669"/>
    <property type="project" value="UniProtKB-KW"/>
</dbReference>
<dbReference type="Proteomes" id="UP000478052">
    <property type="component" value="Unassembled WGS sequence"/>
</dbReference>
<dbReference type="OrthoDB" id="1926878at2759"/>
<dbReference type="InterPro" id="IPR050311">
    <property type="entry name" value="ORC1/CDC6"/>
</dbReference>
<dbReference type="GO" id="GO:0005664">
    <property type="term" value="C:nuclear origin of replication recognition complex"/>
    <property type="evidence" value="ECO:0007669"/>
    <property type="project" value="TreeGrafter"/>
</dbReference>
<dbReference type="PANTHER" id="PTHR10763:SF23">
    <property type="entry name" value="ORIGIN RECOGNITION COMPLEX SUBUNIT 1"/>
    <property type="match status" value="1"/>
</dbReference>
<evidence type="ECO:0000256" key="12">
    <source>
        <dbReference type="SAM" id="MobiDB-lite"/>
    </source>
</evidence>
<evidence type="ECO:0000313" key="16">
    <source>
        <dbReference type="Proteomes" id="UP000478052"/>
    </source>
</evidence>
<dbReference type="InterPro" id="IPR027417">
    <property type="entry name" value="P-loop_NTPase"/>
</dbReference>
<feature type="compositionally biased region" description="Basic and acidic residues" evidence="12">
    <location>
        <begin position="260"/>
        <end position="275"/>
    </location>
</feature>
<evidence type="ECO:0000256" key="2">
    <source>
        <dbReference type="ARBA" id="ARBA00008398"/>
    </source>
</evidence>
<comment type="subunit">
    <text evidence="11">ORC is composed of six subunits.</text>
</comment>
<feature type="compositionally biased region" description="Basic residues" evidence="12">
    <location>
        <begin position="305"/>
        <end position="314"/>
    </location>
</feature>
<dbReference type="InterPro" id="IPR015163">
    <property type="entry name" value="Cdc6_C"/>
</dbReference>
<feature type="compositionally biased region" description="Basic and acidic residues" evidence="12">
    <location>
        <begin position="59"/>
        <end position="68"/>
    </location>
</feature>
<organism evidence="15 16">
    <name type="scientific">Aphis craccivora</name>
    <name type="common">Cowpea aphid</name>
    <dbReference type="NCBI Taxonomy" id="307492"/>
    <lineage>
        <taxon>Eukaryota</taxon>
        <taxon>Metazoa</taxon>
        <taxon>Ecdysozoa</taxon>
        <taxon>Arthropoda</taxon>
        <taxon>Hexapoda</taxon>
        <taxon>Insecta</taxon>
        <taxon>Pterygota</taxon>
        <taxon>Neoptera</taxon>
        <taxon>Paraneoptera</taxon>
        <taxon>Hemiptera</taxon>
        <taxon>Sternorrhyncha</taxon>
        <taxon>Aphidomorpha</taxon>
        <taxon>Aphidoidea</taxon>
        <taxon>Aphididae</taxon>
        <taxon>Aphidini</taxon>
        <taxon>Aphis</taxon>
        <taxon>Aphis</taxon>
    </lineage>
</organism>
<comment type="similarity">
    <text evidence="2 11">Belongs to the ORC1 family.</text>
</comment>
<feature type="region of interest" description="Disordered" evidence="12">
    <location>
        <begin position="259"/>
        <end position="284"/>
    </location>
</feature>
<evidence type="ECO:0000256" key="8">
    <source>
        <dbReference type="ARBA" id="ARBA00022842"/>
    </source>
</evidence>
<keyword evidence="8" id="KW-0460">Magnesium</keyword>
<keyword evidence="10 11" id="KW-0539">Nucleus</keyword>
<comment type="caution">
    <text evidence="15">The sequence shown here is derived from an EMBL/GenBank/DDBJ whole genome shotgun (WGS) entry which is preliminary data.</text>
</comment>
<dbReference type="GO" id="GO:0033314">
    <property type="term" value="P:mitotic DNA replication checkpoint signaling"/>
    <property type="evidence" value="ECO:0007669"/>
    <property type="project" value="TreeGrafter"/>
</dbReference>
<evidence type="ECO:0000256" key="5">
    <source>
        <dbReference type="ARBA" id="ARBA00022723"/>
    </source>
</evidence>